<reference evidence="1" key="1">
    <citation type="submission" date="2022-01" db="EMBL/GenBank/DDBJ databases">
        <authorList>
            <person name="King R."/>
        </authorList>
    </citation>
    <scope>NUCLEOTIDE SEQUENCE</scope>
</reference>
<dbReference type="EMBL" id="OV725077">
    <property type="protein sequence ID" value="CAH1389427.1"/>
    <property type="molecule type" value="Genomic_DNA"/>
</dbReference>
<accession>A0A9P0E6R2</accession>
<dbReference type="Proteomes" id="UP001152798">
    <property type="component" value="Chromosome 1"/>
</dbReference>
<protein>
    <submittedName>
        <fullName evidence="1">Uncharacterized protein</fullName>
    </submittedName>
</protein>
<evidence type="ECO:0000313" key="2">
    <source>
        <dbReference type="Proteomes" id="UP001152798"/>
    </source>
</evidence>
<name>A0A9P0E6R2_NEZVI</name>
<dbReference type="AlphaFoldDB" id="A0A9P0E6R2"/>
<evidence type="ECO:0000313" key="1">
    <source>
        <dbReference type="EMBL" id="CAH1389427.1"/>
    </source>
</evidence>
<gene>
    <name evidence="1" type="ORF">NEZAVI_LOCUS835</name>
</gene>
<proteinExistence type="predicted"/>
<sequence length="45" mass="5573">MIEVFIDNKHRPYIFSKLGREKYFLNFRYFKTFKHGNLTETSKDL</sequence>
<keyword evidence="2" id="KW-1185">Reference proteome</keyword>
<organism evidence="1 2">
    <name type="scientific">Nezara viridula</name>
    <name type="common">Southern green stink bug</name>
    <name type="synonym">Cimex viridulus</name>
    <dbReference type="NCBI Taxonomy" id="85310"/>
    <lineage>
        <taxon>Eukaryota</taxon>
        <taxon>Metazoa</taxon>
        <taxon>Ecdysozoa</taxon>
        <taxon>Arthropoda</taxon>
        <taxon>Hexapoda</taxon>
        <taxon>Insecta</taxon>
        <taxon>Pterygota</taxon>
        <taxon>Neoptera</taxon>
        <taxon>Paraneoptera</taxon>
        <taxon>Hemiptera</taxon>
        <taxon>Heteroptera</taxon>
        <taxon>Panheteroptera</taxon>
        <taxon>Pentatomomorpha</taxon>
        <taxon>Pentatomoidea</taxon>
        <taxon>Pentatomidae</taxon>
        <taxon>Pentatominae</taxon>
        <taxon>Nezara</taxon>
    </lineage>
</organism>